<dbReference type="Gene3D" id="3.40.50.720">
    <property type="entry name" value="NAD(P)-binding Rossmann-like Domain"/>
    <property type="match status" value="1"/>
</dbReference>
<dbReference type="InterPro" id="IPR051691">
    <property type="entry name" value="Metab_Enz_Cyan_OpOx_G3PDH"/>
</dbReference>
<dbReference type="EMBL" id="FTOT01000006">
    <property type="protein sequence ID" value="SIT14907.1"/>
    <property type="molecule type" value="Genomic_DNA"/>
</dbReference>
<dbReference type="PANTHER" id="PTHR42949">
    <property type="entry name" value="ANAEROBIC GLYCEROL-3-PHOSPHATE DEHYDROGENASE SUBUNIT B"/>
    <property type="match status" value="1"/>
</dbReference>
<dbReference type="AlphaFoldDB" id="A0A1N7PWU0"/>
<feature type="domain" description="FAD/NAD(P)-binding" evidence="2">
    <location>
        <begin position="7"/>
        <end position="262"/>
    </location>
</feature>
<evidence type="ECO:0000313" key="4">
    <source>
        <dbReference type="Proteomes" id="UP000186141"/>
    </source>
</evidence>
<dbReference type="PRINTS" id="PR00368">
    <property type="entry name" value="FADPNR"/>
</dbReference>
<evidence type="ECO:0000313" key="3">
    <source>
        <dbReference type="EMBL" id="SIT14907.1"/>
    </source>
</evidence>
<gene>
    <name evidence="3" type="ORF">SAMN05421774_106200</name>
</gene>
<dbReference type="Gene3D" id="3.50.50.60">
    <property type="entry name" value="FAD/NAD(P)-binding domain"/>
    <property type="match status" value="1"/>
</dbReference>
<name>A0A1N7PWU0_9RHOB</name>
<dbReference type="InterPro" id="IPR036188">
    <property type="entry name" value="FAD/NAD-bd_sf"/>
</dbReference>
<dbReference type="GO" id="GO:0016491">
    <property type="term" value="F:oxidoreductase activity"/>
    <property type="evidence" value="ECO:0007669"/>
    <property type="project" value="UniProtKB-KW"/>
</dbReference>
<dbReference type="PRINTS" id="PR00469">
    <property type="entry name" value="PNDRDTASEII"/>
</dbReference>
<evidence type="ECO:0000256" key="1">
    <source>
        <dbReference type="ARBA" id="ARBA00023002"/>
    </source>
</evidence>
<reference evidence="3 4" key="1">
    <citation type="submission" date="2017-01" db="EMBL/GenBank/DDBJ databases">
        <authorList>
            <person name="Mah S.A."/>
            <person name="Swanson W.J."/>
            <person name="Moy G.W."/>
            <person name="Vacquier V.D."/>
        </authorList>
    </citation>
    <scope>NUCLEOTIDE SEQUENCE [LARGE SCALE GENOMIC DNA]</scope>
    <source>
        <strain evidence="3 4">DSM 26375</strain>
    </source>
</reference>
<accession>A0A1N7PWU0</accession>
<proteinExistence type="predicted"/>
<protein>
    <submittedName>
        <fullName evidence="3">Pyridine nucleotide-disulphide oxidoreductase</fullName>
    </submittedName>
</protein>
<dbReference type="InterPro" id="IPR023753">
    <property type="entry name" value="FAD/NAD-binding_dom"/>
</dbReference>
<dbReference type="Gene3D" id="1.10.10.1100">
    <property type="entry name" value="BFD-like [2Fe-2S]-binding domain"/>
    <property type="match status" value="1"/>
</dbReference>
<keyword evidence="4" id="KW-1185">Reference proteome</keyword>
<dbReference type="STRING" id="1086013.SAMN05421774_106200"/>
<dbReference type="PANTHER" id="PTHR42949:SF3">
    <property type="entry name" value="ANAEROBIC GLYCEROL-3-PHOSPHATE DEHYDROGENASE SUBUNIT B"/>
    <property type="match status" value="1"/>
</dbReference>
<evidence type="ECO:0000259" key="2">
    <source>
        <dbReference type="Pfam" id="PF07992"/>
    </source>
</evidence>
<dbReference type="Proteomes" id="UP000186141">
    <property type="component" value="Unassembled WGS sequence"/>
</dbReference>
<dbReference type="SUPFAM" id="SSF51905">
    <property type="entry name" value="FAD/NAD(P)-binding domain"/>
    <property type="match status" value="1"/>
</dbReference>
<organism evidence="3 4">
    <name type="scientific">Gemmobacter megaterium</name>
    <dbReference type="NCBI Taxonomy" id="1086013"/>
    <lineage>
        <taxon>Bacteria</taxon>
        <taxon>Pseudomonadati</taxon>
        <taxon>Pseudomonadota</taxon>
        <taxon>Alphaproteobacteria</taxon>
        <taxon>Rhodobacterales</taxon>
        <taxon>Paracoccaceae</taxon>
        <taxon>Gemmobacter</taxon>
    </lineage>
</organism>
<keyword evidence="1" id="KW-0560">Oxidoreductase</keyword>
<dbReference type="InterPro" id="IPR041854">
    <property type="entry name" value="BFD-like_2Fe2S-bd_dom_sf"/>
</dbReference>
<dbReference type="Pfam" id="PF07992">
    <property type="entry name" value="Pyr_redox_2"/>
    <property type="match status" value="1"/>
</dbReference>
<sequence>MMSERPVLVIGAGLAGLAAAVELARAGLQVLVADQAQAPGGAVHRQPLPGVRSVASRTQRRRWDGLMTAVQAQGARITLAMGTAFGGVDHTGAVLLTGAGARLFRPRALVLATGARERVQPRPGWTLPGVETAGSLQTRLKMLAQPPEGRVLLAGSGPLLLALGAELTRLGRPPIAIVEAGRPLARPLAALGLPLSYLTEGAGYLARLRLAGVPVLPATHLVAIRAEAGALLADLDTPTGRRSQSADRIALHDGIAPNDIGLPDCPALPMVRAGDCREALGARAALADGQAQGAALAARLLGQPMPAPAAEVIRQRAAQVLVARLHAHDGAARLAALPGDTILCRCEGRSLNDLRALGPGPTDRQLRLDGRFSMGACQGRFCAEWVARLAAPDTEKPRLGAARWPARPIAIADLLAAPDETQGDPA</sequence>